<dbReference type="PROSITE" id="PS50086">
    <property type="entry name" value="TBC_RABGAP"/>
    <property type="match status" value="1"/>
</dbReference>
<sequence>MKSLAKKWSAYVRQIDLDVRRTFRGHCMFMARYSLKLQALFNVLLAYSLYDEQVGYCQGMSEVVALLLMYLNEEEAFWALVELMNNKKHNMRGY</sequence>
<reference evidence="4" key="1">
    <citation type="submission" date="2012-12" db="EMBL/GenBank/DDBJ databases">
        <authorList>
            <person name="Hellsten U."/>
            <person name="Grimwood J."/>
            <person name="Chapman J.A."/>
            <person name="Shapiro H."/>
            <person name="Aerts A."/>
            <person name="Otillar R.P."/>
            <person name="Terry A.Y."/>
            <person name="Boore J.L."/>
            <person name="Simakov O."/>
            <person name="Marletaz F."/>
            <person name="Cho S.-J."/>
            <person name="Edsinger-Gonzales E."/>
            <person name="Havlak P."/>
            <person name="Kuo D.-H."/>
            <person name="Larsson T."/>
            <person name="Lv J."/>
            <person name="Arendt D."/>
            <person name="Savage R."/>
            <person name="Osoegawa K."/>
            <person name="de Jong P."/>
            <person name="Lindberg D.R."/>
            <person name="Seaver E.C."/>
            <person name="Weisblat D.A."/>
            <person name="Putnam N.H."/>
            <person name="Grigoriev I.V."/>
            <person name="Rokhsar D.S."/>
        </authorList>
    </citation>
    <scope>NUCLEOTIDE SEQUENCE</scope>
</reference>
<reference evidence="3" key="3">
    <citation type="submission" date="2015-06" db="UniProtKB">
        <authorList>
            <consortium name="EnsemblMetazoa"/>
        </authorList>
    </citation>
    <scope>IDENTIFICATION</scope>
</reference>
<dbReference type="SUPFAM" id="SSF47923">
    <property type="entry name" value="Ypt/Rab-GAP domain of gyp1p"/>
    <property type="match status" value="1"/>
</dbReference>
<dbReference type="KEGG" id="hro:HELRODRAFT_136187"/>
<reference evidence="2 4" key="2">
    <citation type="journal article" date="2013" name="Nature">
        <title>Insights into bilaterian evolution from three spiralian genomes.</title>
        <authorList>
            <person name="Simakov O."/>
            <person name="Marletaz F."/>
            <person name="Cho S.J."/>
            <person name="Edsinger-Gonzales E."/>
            <person name="Havlak P."/>
            <person name="Hellsten U."/>
            <person name="Kuo D.H."/>
            <person name="Larsson T."/>
            <person name="Lv J."/>
            <person name="Arendt D."/>
            <person name="Savage R."/>
            <person name="Osoegawa K."/>
            <person name="de Jong P."/>
            <person name="Grimwood J."/>
            <person name="Chapman J.A."/>
            <person name="Shapiro H."/>
            <person name="Aerts A."/>
            <person name="Otillar R.P."/>
            <person name="Terry A.Y."/>
            <person name="Boore J.L."/>
            <person name="Grigoriev I.V."/>
            <person name="Lindberg D.R."/>
            <person name="Seaver E.C."/>
            <person name="Weisblat D.A."/>
            <person name="Putnam N.H."/>
            <person name="Rokhsar D.S."/>
        </authorList>
    </citation>
    <scope>NUCLEOTIDE SEQUENCE</scope>
</reference>
<dbReference type="OrthoDB" id="294251at2759"/>
<protein>
    <recommendedName>
        <fullName evidence="1">Rab-GAP TBC domain-containing protein</fullName>
    </recommendedName>
</protein>
<dbReference type="Gene3D" id="1.10.8.270">
    <property type="entry name" value="putative rabgap domain of human tbc1 domain family member 14 like domains"/>
    <property type="match status" value="1"/>
</dbReference>
<evidence type="ECO:0000313" key="4">
    <source>
        <dbReference type="Proteomes" id="UP000015101"/>
    </source>
</evidence>
<accession>T1EIC5</accession>
<dbReference type="Proteomes" id="UP000015101">
    <property type="component" value="Unassembled WGS sequence"/>
</dbReference>
<name>T1EIC5_HELRO</name>
<dbReference type="InterPro" id="IPR035969">
    <property type="entry name" value="Rab-GAP_TBC_sf"/>
</dbReference>
<dbReference type="RefSeq" id="XP_009017454.1">
    <property type="nucleotide sequence ID" value="XM_009019206.1"/>
</dbReference>
<dbReference type="AlphaFoldDB" id="T1EIC5"/>
<gene>
    <name evidence="3" type="primary">20196325</name>
    <name evidence="2" type="ORF">HELRODRAFT_136187</name>
</gene>
<organism evidence="3 4">
    <name type="scientific">Helobdella robusta</name>
    <name type="common">Californian leech</name>
    <dbReference type="NCBI Taxonomy" id="6412"/>
    <lineage>
        <taxon>Eukaryota</taxon>
        <taxon>Metazoa</taxon>
        <taxon>Spiralia</taxon>
        <taxon>Lophotrochozoa</taxon>
        <taxon>Annelida</taxon>
        <taxon>Clitellata</taxon>
        <taxon>Hirudinea</taxon>
        <taxon>Rhynchobdellida</taxon>
        <taxon>Glossiphoniidae</taxon>
        <taxon>Helobdella</taxon>
    </lineage>
</organism>
<dbReference type="FunFam" id="1.10.8.270:FF:000016">
    <property type="entry name" value="TBC1 domain family member 2A"/>
    <property type="match status" value="1"/>
</dbReference>
<dbReference type="Pfam" id="PF00566">
    <property type="entry name" value="RabGAP-TBC"/>
    <property type="match status" value="1"/>
</dbReference>
<dbReference type="CTD" id="20196325"/>
<evidence type="ECO:0000313" key="2">
    <source>
        <dbReference type="EMBL" id="ESO04185.1"/>
    </source>
</evidence>
<evidence type="ECO:0000313" key="3">
    <source>
        <dbReference type="EnsemblMetazoa" id="HelroP136187"/>
    </source>
</evidence>
<dbReference type="HOGENOM" id="CLU_2392190_0_0_1"/>
<dbReference type="InterPro" id="IPR000195">
    <property type="entry name" value="Rab-GAP-TBC_dom"/>
</dbReference>
<keyword evidence="4" id="KW-1185">Reference proteome</keyword>
<proteinExistence type="predicted"/>
<dbReference type="InParanoid" id="T1EIC5"/>
<dbReference type="GeneID" id="20196325"/>
<dbReference type="OMA" id="GERHAMH"/>
<dbReference type="PANTHER" id="PTHR47219:SF19">
    <property type="entry name" value="USP6 N-TERMINAL-LIKE PROTEIN ISOFORM X1"/>
    <property type="match status" value="1"/>
</dbReference>
<dbReference type="InterPro" id="IPR050302">
    <property type="entry name" value="Rab_GAP_TBC_domain"/>
</dbReference>
<evidence type="ECO:0000259" key="1">
    <source>
        <dbReference type="PROSITE" id="PS50086"/>
    </source>
</evidence>
<feature type="domain" description="Rab-GAP TBC" evidence="1">
    <location>
        <begin position="1"/>
        <end position="94"/>
    </location>
</feature>
<dbReference type="eggNOG" id="KOG1102">
    <property type="taxonomic scope" value="Eukaryota"/>
</dbReference>
<dbReference type="EnsemblMetazoa" id="HelroT136187">
    <property type="protein sequence ID" value="HelroP136187"/>
    <property type="gene ID" value="HelroG136187"/>
</dbReference>
<dbReference type="EMBL" id="KB096502">
    <property type="protein sequence ID" value="ESO04185.1"/>
    <property type="molecule type" value="Genomic_DNA"/>
</dbReference>
<dbReference type="STRING" id="6412.T1EIC5"/>
<dbReference type="PANTHER" id="PTHR47219">
    <property type="entry name" value="RAB GTPASE-ACTIVATING PROTEIN 1-LIKE"/>
    <property type="match status" value="1"/>
</dbReference>
<dbReference type="EMBL" id="AMQM01004261">
    <property type="status" value="NOT_ANNOTATED_CDS"/>
    <property type="molecule type" value="Genomic_DNA"/>
</dbReference>